<keyword evidence="3" id="KW-0808">Transferase</keyword>
<dbReference type="AlphaFoldDB" id="A0A6J4JDI8"/>
<dbReference type="GO" id="GO:0008173">
    <property type="term" value="F:RNA methyltransferase activity"/>
    <property type="evidence" value="ECO:0007669"/>
    <property type="project" value="InterPro"/>
</dbReference>
<sequence length="268" mass="27769">MTPGGAERRDLGLAFTSARVKRLRQLMERSSMRHREQAFVVEGPTLVAEALDSGVALECLFVPPGAAAPVVARAVAAGVPVFDLAPGVLERVAGTVTPQPVLAIARTLDLDLDELAGASLVVVCVDVRDPGNLGTVLRSAEAAGVGGIICCDGSVDVYNPKCVRASAGSLFHTRIVARGEPVKVLGTLGEWGLRRLGTRADDGRPYYQVDLTAPTALVLGNEAHGLPASVAGGLDGWVSIPMEGRAESLNVGMAAAVLCFEAARQRAA</sequence>
<dbReference type="Gene3D" id="3.40.1280.10">
    <property type="match status" value="1"/>
</dbReference>
<dbReference type="SUPFAM" id="SSF55315">
    <property type="entry name" value="L30e-like"/>
    <property type="match status" value="1"/>
</dbReference>
<comment type="similarity">
    <text evidence="1">Belongs to the class IV-like SAM-binding methyltransferase superfamily. RNA methyltransferase TrmH family.</text>
</comment>
<feature type="domain" description="RNA 2-O ribose methyltransferase substrate binding" evidence="4">
    <location>
        <begin position="40"/>
        <end position="111"/>
    </location>
</feature>
<protein>
    <recommendedName>
        <fullName evidence="4">RNA 2-O ribose methyltransferase substrate binding domain-containing protein</fullName>
    </recommendedName>
</protein>
<dbReference type="GO" id="GO:0006396">
    <property type="term" value="P:RNA processing"/>
    <property type="evidence" value="ECO:0007669"/>
    <property type="project" value="InterPro"/>
</dbReference>
<reference evidence="5" key="1">
    <citation type="submission" date="2020-02" db="EMBL/GenBank/DDBJ databases">
        <authorList>
            <person name="Meier V. D."/>
        </authorList>
    </citation>
    <scope>NUCLEOTIDE SEQUENCE</scope>
    <source>
        <strain evidence="5">AVDCRST_MAG10</strain>
    </source>
</reference>
<dbReference type="InterPro" id="IPR053888">
    <property type="entry name" value="MRM3-like_sub_bind"/>
</dbReference>
<dbReference type="InterPro" id="IPR001537">
    <property type="entry name" value="SpoU_MeTrfase"/>
</dbReference>
<evidence type="ECO:0000256" key="3">
    <source>
        <dbReference type="ARBA" id="ARBA00022679"/>
    </source>
</evidence>
<dbReference type="PANTHER" id="PTHR43191:SF2">
    <property type="entry name" value="RRNA METHYLTRANSFERASE 3, MITOCHONDRIAL"/>
    <property type="match status" value="1"/>
</dbReference>
<evidence type="ECO:0000256" key="2">
    <source>
        <dbReference type="ARBA" id="ARBA00022603"/>
    </source>
</evidence>
<dbReference type="PANTHER" id="PTHR43191">
    <property type="entry name" value="RRNA METHYLTRANSFERASE 3"/>
    <property type="match status" value="1"/>
</dbReference>
<dbReference type="CDD" id="cd18095">
    <property type="entry name" value="SpoU-like_rRNA-MTase"/>
    <property type="match status" value="1"/>
</dbReference>
<accession>A0A6J4JDI8</accession>
<dbReference type="GO" id="GO:0005737">
    <property type="term" value="C:cytoplasm"/>
    <property type="evidence" value="ECO:0007669"/>
    <property type="project" value="UniProtKB-ARBA"/>
</dbReference>
<dbReference type="SMART" id="SM00967">
    <property type="entry name" value="SpoU_sub_bind"/>
    <property type="match status" value="1"/>
</dbReference>
<dbReference type="EMBL" id="CADCTB010000208">
    <property type="protein sequence ID" value="CAA9273418.1"/>
    <property type="molecule type" value="Genomic_DNA"/>
</dbReference>
<name>A0A6J4JDI8_9ACTN</name>
<organism evidence="5">
    <name type="scientific">uncultured Acidimicrobiales bacterium</name>
    <dbReference type="NCBI Taxonomy" id="310071"/>
    <lineage>
        <taxon>Bacteria</taxon>
        <taxon>Bacillati</taxon>
        <taxon>Actinomycetota</taxon>
        <taxon>Acidimicrobiia</taxon>
        <taxon>Acidimicrobiales</taxon>
        <taxon>environmental samples</taxon>
    </lineage>
</organism>
<dbReference type="InterPro" id="IPR013123">
    <property type="entry name" value="SpoU_subst-bd"/>
</dbReference>
<dbReference type="InterPro" id="IPR051259">
    <property type="entry name" value="rRNA_Methyltransferase"/>
</dbReference>
<dbReference type="GO" id="GO:0032259">
    <property type="term" value="P:methylation"/>
    <property type="evidence" value="ECO:0007669"/>
    <property type="project" value="UniProtKB-KW"/>
</dbReference>
<evidence type="ECO:0000259" key="4">
    <source>
        <dbReference type="SMART" id="SM00967"/>
    </source>
</evidence>
<dbReference type="Pfam" id="PF00588">
    <property type="entry name" value="SpoU_methylase"/>
    <property type="match status" value="1"/>
</dbReference>
<dbReference type="Pfam" id="PF22435">
    <property type="entry name" value="MRM3-like_sub_bind"/>
    <property type="match status" value="1"/>
</dbReference>
<dbReference type="SUPFAM" id="SSF75217">
    <property type="entry name" value="alpha/beta knot"/>
    <property type="match status" value="1"/>
</dbReference>
<gene>
    <name evidence="5" type="ORF">AVDCRST_MAG10-3426</name>
</gene>
<dbReference type="Gene3D" id="3.30.1330.30">
    <property type="match status" value="1"/>
</dbReference>
<dbReference type="GO" id="GO:0003723">
    <property type="term" value="F:RNA binding"/>
    <property type="evidence" value="ECO:0007669"/>
    <property type="project" value="InterPro"/>
</dbReference>
<proteinExistence type="inferred from homology"/>
<evidence type="ECO:0000313" key="5">
    <source>
        <dbReference type="EMBL" id="CAA9273418.1"/>
    </source>
</evidence>
<evidence type="ECO:0000256" key="1">
    <source>
        <dbReference type="ARBA" id="ARBA00007228"/>
    </source>
</evidence>
<dbReference type="InterPro" id="IPR029028">
    <property type="entry name" value="Alpha/beta_knot_MTases"/>
</dbReference>
<dbReference type="InterPro" id="IPR029026">
    <property type="entry name" value="tRNA_m1G_MTases_N"/>
</dbReference>
<dbReference type="InterPro" id="IPR029064">
    <property type="entry name" value="Ribosomal_eL30-like_sf"/>
</dbReference>
<keyword evidence="2" id="KW-0489">Methyltransferase</keyword>